<proteinExistence type="predicted"/>
<name>A0AAJ1FGV9_9BACT</name>
<sequence length="200" mass="23057">MQKIMFNDRYGLTDAVIDYIKNNTRRIEGGEQFQRAATSAEDFTYEEATGCIVMCCQGIEIFRHKCRYKVGEVVAVAQSYYHAFSPRCDIPVYGADRTPGWRNKLFVRADLMPHQIRITGIKCEQLQSISHDDCFREGIIESWYESTDTTTYGFVDEKKGTAVEFDTPRKAFAALIDKVSGRGTWDRNPWVVVYEFELVK</sequence>
<comment type="caution">
    <text evidence="1">The sequence shown here is derived from an EMBL/GenBank/DDBJ whole genome shotgun (WGS) entry which is preliminary data.</text>
</comment>
<dbReference type="Proteomes" id="UP001205035">
    <property type="component" value="Unassembled WGS sequence"/>
</dbReference>
<evidence type="ECO:0000313" key="1">
    <source>
        <dbReference type="EMBL" id="MCQ5083716.1"/>
    </source>
</evidence>
<organism evidence="1 2">
    <name type="scientific">Alistipes onderdonkii</name>
    <dbReference type="NCBI Taxonomy" id="328813"/>
    <lineage>
        <taxon>Bacteria</taxon>
        <taxon>Pseudomonadati</taxon>
        <taxon>Bacteroidota</taxon>
        <taxon>Bacteroidia</taxon>
        <taxon>Bacteroidales</taxon>
        <taxon>Rikenellaceae</taxon>
        <taxon>Alistipes</taxon>
    </lineage>
</organism>
<protein>
    <submittedName>
        <fullName evidence="1">Uncharacterized protein</fullName>
    </submittedName>
</protein>
<dbReference type="RefSeq" id="WP_256166501.1">
    <property type="nucleotide sequence ID" value="NZ_JANGBQ010000020.1"/>
</dbReference>
<reference evidence="1" key="1">
    <citation type="submission" date="2022-06" db="EMBL/GenBank/DDBJ databases">
        <title>Isolation of gut microbiota from human fecal samples.</title>
        <authorList>
            <person name="Pamer E.G."/>
            <person name="Barat B."/>
            <person name="Waligurski E."/>
            <person name="Medina S."/>
            <person name="Paddock L."/>
            <person name="Mostad J."/>
        </authorList>
    </citation>
    <scope>NUCLEOTIDE SEQUENCE</scope>
    <source>
        <strain evidence="1">DFI.6.22</strain>
    </source>
</reference>
<evidence type="ECO:0000313" key="2">
    <source>
        <dbReference type="Proteomes" id="UP001205035"/>
    </source>
</evidence>
<dbReference type="EMBL" id="JANGBQ010000020">
    <property type="protein sequence ID" value="MCQ5083716.1"/>
    <property type="molecule type" value="Genomic_DNA"/>
</dbReference>
<gene>
    <name evidence="1" type="ORF">NE651_12560</name>
</gene>
<accession>A0AAJ1FGV9</accession>
<dbReference type="AlphaFoldDB" id="A0AAJ1FGV9"/>